<dbReference type="InterPro" id="IPR000873">
    <property type="entry name" value="AMP-dep_synth/lig_dom"/>
</dbReference>
<dbReference type="RefSeq" id="WP_340339189.1">
    <property type="nucleotide sequence ID" value="NZ_JBBKZS010000024.1"/>
</dbReference>
<dbReference type="Proteomes" id="UP001367030">
    <property type="component" value="Unassembled WGS sequence"/>
</dbReference>
<dbReference type="PANTHER" id="PTHR43859:SF4">
    <property type="entry name" value="BUTANOATE--COA LIGASE AAE1-RELATED"/>
    <property type="match status" value="1"/>
</dbReference>
<evidence type="ECO:0000313" key="7">
    <source>
        <dbReference type="EMBL" id="MEJ8859149.1"/>
    </source>
</evidence>
<dbReference type="InterPro" id="IPR025110">
    <property type="entry name" value="AMP-bd_C"/>
</dbReference>
<evidence type="ECO:0000259" key="5">
    <source>
        <dbReference type="Pfam" id="PF00501"/>
    </source>
</evidence>
<reference evidence="7 8" key="1">
    <citation type="submission" date="2024-03" db="EMBL/GenBank/DDBJ databases">
        <title>Novel species of the genus Variovorax.</title>
        <authorList>
            <person name="Liu Q."/>
            <person name="Xin Y.-H."/>
        </authorList>
    </citation>
    <scope>NUCLEOTIDE SEQUENCE [LARGE SCALE GENOMIC DNA]</scope>
    <source>
        <strain evidence="7 8">KACC 18901</strain>
    </source>
</reference>
<evidence type="ECO:0000256" key="3">
    <source>
        <dbReference type="ARBA" id="ARBA00022832"/>
    </source>
</evidence>
<dbReference type="InterPro" id="IPR020845">
    <property type="entry name" value="AMP-binding_CS"/>
</dbReference>
<dbReference type="SUPFAM" id="SSF56801">
    <property type="entry name" value="Acetyl-CoA synthetase-like"/>
    <property type="match status" value="1"/>
</dbReference>
<keyword evidence="8" id="KW-1185">Reference proteome</keyword>
<protein>
    <submittedName>
        <fullName evidence="7">Acyl-CoA synthetase</fullName>
    </submittedName>
</protein>
<evidence type="ECO:0000256" key="4">
    <source>
        <dbReference type="ARBA" id="ARBA00023098"/>
    </source>
</evidence>
<dbReference type="NCBIfam" id="NF006020">
    <property type="entry name" value="PRK08162.1"/>
    <property type="match status" value="1"/>
</dbReference>
<accession>A0ABU8XHS2</accession>
<comment type="similarity">
    <text evidence="1">Belongs to the ATP-dependent AMP-binding enzyme family.</text>
</comment>
<keyword evidence="3" id="KW-0276">Fatty acid metabolism</keyword>
<sequence length="546" mass="59607">MKSPNGTSDVLEKTSVNFVPLTPLSFLLRTAEVYPDRTAIIYGDRRVSWKTLLDRSRRIASALAAAGIGAGDTVAVVAANTPEMLELHFGVPMCGAVLNTLNVRLDPATLSFMLQHGEAKVLITDTEYADVVGSALDLLKEKPIVIDIVDPSFVGGHRLGQSDFEQFLAGGDPTWQGYKIEDEWQSIALNYTSGTTGNPKGVVYHHRGAYLVSLSNMIDWGMPRHAVFLWTLPLFHCNGWGFAWTLAANAGTSVCMRKVEASTILSAIREHRVTHYCGAPVVHAMLAFAPDEEKRGIRHAVCGLIGGAPAPAPVIEALQKMGIEITQIYGLTEVFGPSAVCAEQVEWKSLGLHDLVKRKSRQGVRYTVQEGMAVLDPMTMLPVPMDGETIGEIMFRGNMTMKGYLKNPEATQEAFEGGWFHSGDLAVLCPDGYVQIRDRSKDVIISGGENINSLELEDALYTHPGVRLAAVVAQPDPRWGESPCAFIELVDGVSASETELIEHCRTKLARFKVPKKVVIGSLPKTSTGKIQKFQLRQQLMSSIFSD</sequence>
<gene>
    <name evidence="7" type="ORF">WKW79_31590</name>
</gene>
<dbReference type="Pfam" id="PF00501">
    <property type="entry name" value="AMP-binding"/>
    <property type="match status" value="1"/>
</dbReference>
<dbReference type="Pfam" id="PF13193">
    <property type="entry name" value="AMP-binding_C"/>
    <property type="match status" value="1"/>
</dbReference>
<dbReference type="Gene3D" id="3.40.50.12780">
    <property type="entry name" value="N-terminal domain of ligase-like"/>
    <property type="match status" value="1"/>
</dbReference>
<proteinExistence type="inferred from homology"/>
<keyword evidence="4" id="KW-0443">Lipid metabolism</keyword>
<dbReference type="PROSITE" id="PS00455">
    <property type="entry name" value="AMP_BINDING"/>
    <property type="match status" value="1"/>
</dbReference>
<dbReference type="Gene3D" id="3.30.300.30">
    <property type="match status" value="1"/>
</dbReference>
<dbReference type="PANTHER" id="PTHR43859">
    <property type="entry name" value="ACYL-ACTIVATING ENZYME"/>
    <property type="match status" value="1"/>
</dbReference>
<evidence type="ECO:0000256" key="1">
    <source>
        <dbReference type="ARBA" id="ARBA00006432"/>
    </source>
</evidence>
<dbReference type="InterPro" id="IPR045851">
    <property type="entry name" value="AMP-bd_C_sf"/>
</dbReference>
<evidence type="ECO:0000259" key="6">
    <source>
        <dbReference type="Pfam" id="PF13193"/>
    </source>
</evidence>
<evidence type="ECO:0000256" key="2">
    <source>
        <dbReference type="ARBA" id="ARBA00022598"/>
    </source>
</evidence>
<evidence type="ECO:0000313" key="8">
    <source>
        <dbReference type="Proteomes" id="UP001367030"/>
    </source>
</evidence>
<feature type="domain" description="AMP-dependent synthetase/ligase" evidence="5">
    <location>
        <begin position="29"/>
        <end position="405"/>
    </location>
</feature>
<organism evidence="7 8">
    <name type="scientific">Variovorax robiniae</name>
    <dbReference type="NCBI Taxonomy" id="1836199"/>
    <lineage>
        <taxon>Bacteria</taxon>
        <taxon>Pseudomonadati</taxon>
        <taxon>Pseudomonadota</taxon>
        <taxon>Betaproteobacteria</taxon>
        <taxon>Burkholderiales</taxon>
        <taxon>Comamonadaceae</taxon>
        <taxon>Variovorax</taxon>
    </lineage>
</organism>
<dbReference type="EMBL" id="JBBKZS010000024">
    <property type="protein sequence ID" value="MEJ8859149.1"/>
    <property type="molecule type" value="Genomic_DNA"/>
</dbReference>
<keyword evidence="2" id="KW-0436">Ligase</keyword>
<name>A0ABU8XHS2_9BURK</name>
<dbReference type="InterPro" id="IPR042099">
    <property type="entry name" value="ANL_N_sf"/>
</dbReference>
<dbReference type="CDD" id="cd12118">
    <property type="entry name" value="ttLC_FACS_AEE21_like"/>
    <property type="match status" value="1"/>
</dbReference>
<comment type="caution">
    <text evidence="7">The sequence shown here is derived from an EMBL/GenBank/DDBJ whole genome shotgun (WGS) entry which is preliminary data.</text>
</comment>
<feature type="domain" description="AMP-binding enzyme C-terminal" evidence="6">
    <location>
        <begin position="455"/>
        <end position="529"/>
    </location>
</feature>